<accession>A0AAJ0HV53</accession>
<proteinExistence type="predicted"/>
<gene>
    <name evidence="2" type="ORF">B0T25DRAFT_513418</name>
</gene>
<organism evidence="2 3">
    <name type="scientific">Lasiosphaeria hispida</name>
    <dbReference type="NCBI Taxonomy" id="260671"/>
    <lineage>
        <taxon>Eukaryota</taxon>
        <taxon>Fungi</taxon>
        <taxon>Dikarya</taxon>
        <taxon>Ascomycota</taxon>
        <taxon>Pezizomycotina</taxon>
        <taxon>Sordariomycetes</taxon>
        <taxon>Sordariomycetidae</taxon>
        <taxon>Sordariales</taxon>
        <taxon>Lasiosphaeriaceae</taxon>
        <taxon>Lasiosphaeria</taxon>
    </lineage>
</organism>
<name>A0AAJ0HV53_9PEZI</name>
<reference evidence="2" key="2">
    <citation type="submission" date="2023-06" db="EMBL/GenBank/DDBJ databases">
        <authorList>
            <consortium name="Lawrence Berkeley National Laboratory"/>
            <person name="Haridas S."/>
            <person name="Hensen N."/>
            <person name="Bonometti L."/>
            <person name="Westerberg I."/>
            <person name="Brannstrom I.O."/>
            <person name="Guillou S."/>
            <person name="Cros-Aarteil S."/>
            <person name="Calhoun S."/>
            <person name="Kuo A."/>
            <person name="Mondo S."/>
            <person name="Pangilinan J."/>
            <person name="Riley R."/>
            <person name="Labutti K."/>
            <person name="Andreopoulos B."/>
            <person name="Lipzen A."/>
            <person name="Chen C."/>
            <person name="Yanf M."/>
            <person name="Daum C."/>
            <person name="Ng V."/>
            <person name="Clum A."/>
            <person name="Steindorff A."/>
            <person name="Ohm R."/>
            <person name="Martin F."/>
            <person name="Silar P."/>
            <person name="Natvig D."/>
            <person name="Lalanne C."/>
            <person name="Gautier V."/>
            <person name="Ament-Velasquez S.L."/>
            <person name="Kruys A."/>
            <person name="Hutchinson M.I."/>
            <person name="Powell A.J."/>
            <person name="Barry K."/>
            <person name="Miller A.N."/>
            <person name="Grigoriev I.V."/>
            <person name="Debuchy R."/>
            <person name="Gladieux P."/>
            <person name="Thoren M.H."/>
            <person name="Johannesson H."/>
        </authorList>
    </citation>
    <scope>NUCLEOTIDE SEQUENCE</scope>
    <source>
        <strain evidence="2">CBS 955.72</strain>
    </source>
</reference>
<dbReference type="EMBL" id="JAUIQD010000001">
    <property type="protein sequence ID" value="KAK3363383.1"/>
    <property type="molecule type" value="Genomic_DNA"/>
</dbReference>
<dbReference type="Proteomes" id="UP001275084">
    <property type="component" value="Unassembled WGS sequence"/>
</dbReference>
<evidence type="ECO:0000313" key="3">
    <source>
        <dbReference type="Proteomes" id="UP001275084"/>
    </source>
</evidence>
<dbReference type="AlphaFoldDB" id="A0AAJ0HV53"/>
<dbReference type="InterPro" id="IPR022190">
    <property type="entry name" value="DUF3716"/>
</dbReference>
<protein>
    <submittedName>
        <fullName evidence="2">Uncharacterized protein</fullName>
    </submittedName>
</protein>
<evidence type="ECO:0000256" key="1">
    <source>
        <dbReference type="SAM" id="MobiDB-lite"/>
    </source>
</evidence>
<reference evidence="2" key="1">
    <citation type="journal article" date="2023" name="Mol. Phylogenet. Evol.">
        <title>Genome-scale phylogeny and comparative genomics of the fungal order Sordariales.</title>
        <authorList>
            <person name="Hensen N."/>
            <person name="Bonometti L."/>
            <person name="Westerberg I."/>
            <person name="Brannstrom I.O."/>
            <person name="Guillou S."/>
            <person name="Cros-Aarteil S."/>
            <person name="Calhoun S."/>
            <person name="Haridas S."/>
            <person name="Kuo A."/>
            <person name="Mondo S."/>
            <person name="Pangilinan J."/>
            <person name="Riley R."/>
            <person name="LaButti K."/>
            <person name="Andreopoulos B."/>
            <person name="Lipzen A."/>
            <person name="Chen C."/>
            <person name="Yan M."/>
            <person name="Daum C."/>
            <person name="Ng V."/>
            <person name="Clum A."/>
            <person name="Steindorff A."/>
            <person name="Ohm R.A."/>
            <person name="Martin F."/>
            <person name="Silar P."/>
            <person name="Natvig D.O."/>
            <person name="Lalanne C."/>
            <person name="Gautier V."/>
            <person name="Ament-Velasquez S.L."/>
            <person name="Kruys A."/>
            <person name="Hutchinson M.I."/>
            <person name="Powell A.J."/>
            <person name="Barry K."/>
            <person name="Miller A.N."/>
            <person name="Grigoriev I.V."/>
            <person name="Debuchy R."/>
            <person name="Gladieux P."/>
            <person name="Hiltunen Thoren M."/>
            <person name="Johannesson H."/>
        </authorList>
    </citation>
    <scope>NUCLEOTIDE SEQUENCE</scope>
    <source>
        <strain evidence="2">CBS 955.72</strain>
    </source>
</reference>
<feature type="compositionally biased region" description="Basic residues" evidence="1">
    <location>
        <begin position="144"/>
        <end position="156"/>
    </location>
</feature>
<dbReference type="Pfam" id="PF12511">
    <property type="entry name" value="DUF3716"/>
    <property type="match status" value="1"/>
</dbReference>
<feature type="region of interest" description="Disordered" evidence="1">
    <location>
        <begin position="136"/>
        <end position="158"/>
    </location>
</feature>
<evidence type="ECO:0000313" key="2">
    <source>
        <dbReference type="EMBL" id="KAK3363383.1"/>
    </source>
</evidence>
<sequence>MSFATAIIDIEAAQKRGDLKPSSHLANLMAQGSSAAKRLALFRLTATGAPKTVNLNRAVNAEALLMQITGEATVKSCGKCAGGGGIFEGCHTHPHAGKGACANCHMNSEGANCTFRKEAAATTPTTAAATPVPAVTNVAGTPSKRNRGGKRNRSRAVKQTELAGIAPQDSDVLMRDPTPPQEPAVTAAADSQASVTGPAVHPLYNSSAPGVTYNAAALPGNAMQIPVFLDGEAPEFAVARWCSLAAAE</sequence>
<keyword evidence="3" id="KW-1185">Reference proteome</keyword>
<comment type="caution">
    <text evidence="2">The sequence shown here is derived from an EMBL/GenBank/DDBJ whole genome shotgun (WGS) entry which is preliminary data.</text>
</comment>